<dbReference type="CDD" id="cd02933">
    <property type="entry name" value="OYE_like_FMN"/>
    <property type="match status" value="1"/>
</dbReference>
<evidence type="ECO:0000313" key="6">
    <source>
        <dbReference type="Proteomes" id="UP000472335"/>
    </source>
</evidence>
<dbReference type="InterPro" id="IPR001155">
    <property type="entry name" value="OxRdtase_FMN_N"/>
</dbReference>
<dbReference type="Gene3D" id="3.20.20.70">
    <property type="entry name" value="Aldolase class I"/>
    <property type="match status" value="1"/>
</dbReference>
<dbReference type="RefSeq" id="WP_165267572.1">
    <property type="nucleotide sequence ID" value="NZ_JAAKZY010000212.1"/>
</dbReference>
<protein>
    <submittedName>
        <fullName evidence="5">Alkene reductase</fullName>
    </submittedName>
</protein>
<dbReference type="Proteomes" id="UP000472335">
    <property type="component" value="Unassembled WGS sequence"/>
</dbReference>
<evidence type="ECO:0000259" key="4">
    <source>
        <dbReference type="Pfam" id="PF00724"/>
    </source>
</evidence>
<evidence type="ECO:0000256" key="3">
    <source>
        <dbReference type="ARBA" id="ARBA00023002"/>
    </source>
</evidence>
<gene>
    <name evidence="5" type="ORF">G5C60_40980</name>
</gene>
<dbReference type="AlphaFoldDB" id="A0A6G4VI22"/>
<keyword evidence="3" id="KW-0560">Oxidoreductase</keyword>
<keyword evidence="6" id="KW-1185">Reference proteome</keyword>
<dbReference type="GO" id="GO:0010181">
    <property type="term" value="F:FMN binding"/>
    <property type="evidence" value="ECO:0007669"/>
    <property type="project" value="InterPro"/>
</dbReference>
<dbReference type="PANTHER" id="PTHR22893">
    <property type="entry name" value="NADH OXIDOREDUCTASE-RELATED"/>
    <property type="match status" value="1"/>
</dbReference>
<dbReference type="InterPro" id="IPR045247">
    <property type="entry name" value="Oye-like"/>
</dbReference>
<evidence type="ECO:0000256" key="1">
    <source>
        <dbReference type="ARBA" id="ARBA00001917"/>
    </source>
</evidence>
<dbReference type="EMBL" id="JAAKZY010000212">
    <property type="protein sequence ID" value="NGO13802.1"/>
    <property type="molecule type" value="Genomic_DNA"/>
</dbReference>
<evidence type="ECO:0000313" key="5">
    <source>
        <dbReference type="EMBL" id="NGO13802.1"/>
    </source>
</evidence>
<name>A0A6G4VI22_9ACTN</name>
<comment type="caution">
    <text evidence="5">The sequence shown here is derived from an EMBL/GenBank/DDBJ whole genome shotgun (WGS) entry which is preliminary data.</text>
</comment>
<feature type="domain" description="NADH:flavin oxidoreductase/NADH oxidase N-terminal" evidence="4">
    <location>
        <begin position="9"/>
        <end position="334"/>
    </location>
</feature>
<sequence length="358" mass="38135">MLTTDLNPLWQPIRAGDIRLPHRLAMAPMTRSRSTAEGVPTELNAEYYAQRASNALIITEGTQPSADGQGYLLTPGVHAEEQVAGWRKVTDAVHAAGGRIVVQLMHVGRIAHPGNTPHGRQPVAPSSVRPAGMMYTASGPQEMPQPRALSVHEVAATVQDFRRAAASAIAAGADGVEIHSGNGYLVHQFLSSNANQRTDRYGGSLDGRIRFAVEVAAAVADEIGAGRTGIRLSPGNPYNDIRENHTHELYPALVRALAPLDLAYLHLIHSGDEQLLDTLRSLWPGALVLNRGGADLAARAKDVADGRADIVTVGALALANPDLVERVRSGAPLNTPDPTFFYGGGETGYTDYPTRHDA</sequence>
<accession>A0A6G4VI22</accession>
<evidence type="ECO:0000256" key="2">
    <source>
        <dbReference type="ARBA" id="ARBA00005979"/>
    </source>
</evidence>
<dbReference type="SUPFAM" id="SSF51395">
    <property type="entry name" value="FMN-linked oxidoreductases"/>
    <property type="match status" value="1"/>
</dbReference>
<comment type="similarity">
    <text evidence="2">Belongs to the NADH:flavin oxidoreductase/NADH oxidase family.</text>
</comment>
<dbReference type="FunFam" id="3.20.20.70:FF:000059">
    <property type="entry name" value="N-ethylmaleimide reductase, FMN-linked"/>
    <property type="match status" value="1"/>
</dbReference>
<dbReference type="Pfam" id="PF00724">
    <property type="entry name" value="Oxidored_FMN"/>
    <property type="match status" value="1"/>
</dbReference>
<dbReference type="InterPro" id="IPR013785">
    <property type="entry name" value="Aldolase_TIM"/>
</dbReference>
<organism evidence="5 6">
    <name type="scientific">Streptomyces scabichelini</name>
    <dbReference type="NCBI Taxonomy" id="2711217"/>
    <lineage>
        <taxon>Bacteria</taxon>
        <taxon>Bacillati</taxon>
        <taxon>Actinomycetota</taxon>
        <taxon>Actinomycetes</taxon>
        <taxon>Kitasatosporales</taxon>
        <taxon>Streptomycetaceae</taxon>
        <taxon>Streptomyces</taxon>
    </lineage>
</organism>
<dbReference type="GO" id="GO:0005829">
    <property type="term" value="C:cytosol"/>
    <property type="evidence" value="ECO:0007669"/>
    <property type="project" value="TreeGrafter"/>
</dbReference>
<dbReference type="GO" id="GO:0016628">
    <property type="term" value="F:oxidoreductase activity, acting on the CH-CH group of donors, NAD or NADP as acceptor"/>
    <property type="evidence" value="ECO:0007669"/>
    <property type="project" value="UniProtKB-ARBA"/>
</dbReference>
<dbReference type="PANTHER" id="PTHR22893:SF91">
    <property type="entry name" value="NADPH DEHYDROGENASE 2-RELATED"/>
    <property type="match status" value="1"/>
</dbReference>
<comment type="cofactor">
    <cofactor evidence="1">
        <name>FMN</name>
        <dbReference type="ChEBI" id="CHEBI:58210"/>
    </cofactor>
</comment>
<proteinExistence type="inferred from homology"/>
<reference evidence="5 6" key="1">
    <citation type="submission" date="2020-02" db="EMBL/GenBank/DDBJ databases">
        <title>Whole-genome analyses of novel actinobacteria.</title>
        <authorList>
            <person name="Sahin N."/>
            <person name="Gencbay T."/>
        </authorList>
    </citation>
    <scope>NUCLEOTIDE SEQUENCE [LARGE SCALE GENOMIC DNA]</scope>
    <source>
        <strain evidence="5 6">HC44</strain>
    </source>
</reference>